<protein>
    <submittedName>
        <fullName evidence="2">Uncharacterized protein</fullName>
    </submittedName>
</protein>
<evidence type="ECO:0000313" key="3">
    <source>
        <dbReference type="Proteomes" id="UP000813385"/>
    </source>
</evidence>
<evidence type="ECO:0000256" key="1">
    <source>
        <dbReference type="SAM" id="MobiDB-lite"/>
    </source>
</evidence>
<keyword evidence="3" id="KW-1185">Reference proteome</keyword>
<comment type="caution">
    <text evidence="2">The sequence shown here is derived from an EMBL/GenBank/DDBJ whole genome shotgun (WGS) entry which is preliminary data.</text>
</comment>
<proteinExistence type="predicted"/>
<name>A0A8K0T577_9PEZI</name>
<reference evidence="2" key="1">
    <citation type="journal article" date="2021" name="Nat. Commun.">
        <title>Genetic determinants of endophytism in the Arabidopsis root mycobiome.</title>
        <authorList>
            <person name="Mesny F."/>
            <person name="Miyauchi S."/>
            <person name="Thiergart T."/>
            <person name="Pickel B."/>
            <person name="Atanasova L."/>
            <person name="Karlsson M."/>
            <person name="Huettel B."/>
            <person name="Barry K.W."/>
            <person name="Haridas S."/>
            <person name="Chen C."/>
            <person name="Bauer D."/>
            <person name="Andreopoulos W."/>
            <person name="Pangilinan J."/>
            <person name="LaButti K."/>
            <person name="Riley R."/>
            <person name="Lipzen A."/>
            <person name="Clum A."/>
            <person name="Drula E."/>
            <person name="Henrissat B."/>
            <person name="Kohler A."/>
            <person name="Grigoriev I.V."/>
            <person name="Martin F.M."/>
            <person name="Hacquard S."/>
        </authorList>
    </citation>
    <scope>NUCLEOTIDE SEQUENCE</scope>
    <source>
        <strain evidence="2">MPI-CAGE-AT-0016</strain>
    </source>
</reference>
<dbReference type="EMBL" id="JAGPXD010000007">
    <property type="protein sequence ID" value="KAH7347801.1"/>
    <property type="molecule type" value="Genomic_DNA"/>
</dbReference>
<dbReference type="Proteomes" id="UP000813385">
    <property type="component" value="Unassembled WGS sequence"/>
</dbReference>
<gene>
    <name evidence="2" type="ORF">B0T11DRAFT_144676</name>
</gene>
<dbReference type="AlphaFoldDB" id="A0A8K0T577"/>
<sequence length="199" mass="22417">MSWCSAVVLLHPEMLKPLIKRKTPRPEKRQDARLARRCVFYRLTSVSFAGRWWGPGRRLSARLDRIEVVWSVPSCRPRPGLSGPFFRSFISLNASPRLIIISIRPLPSFFGRAVCVCVGRFVTLICQPFLSFIAIPLFGDSTRFCLLTADNGRRGRWMDGWDGIGEMISLKMTLRTAISSPPMAQPTPWPGLRTGSKGP</sequence>
<evidence type="ECO:0000313" key="2">
    <source>
        <dbReference type="EMBL" id="KAH7347801.1"/>
    </source>
</evidence>
<organism evidence="2 3">
    <name type="scientific">Plectosphaerella cucumerina</name>
    <dbReference type="NCBI Taxonomy" id="40658"/>
    <lineage>
        <taxon>Eukaryota</taxon>
        <taxon>Fungi</taxon>
        <taxon>Dikarya</taxon>
        <taxon>Ascomycota</taxon>
        <taxon>Pezizomycotina</taxon>
        <taxon>Sordariomycetes</taxon>
        <taxon>Hypocreomycetidae</taxon>
        <taxon>Glomerellales</taxon>
        <taxon>Plectosphaerellaceae</taxon>
        <taxon>Plectosphaerella</taxon>
    </lineage>
</organism>
<accession>A0A8K0T577</accession>
<feature type="region of interest" description="Disordered" evidence="1">
    <location>
        <begin position="179"/>
        <end position="199"/>
    </location>
</feature>